<organism evidence="2 3">
    <name type="scientific">Sphaerimonospora thailandensis</name>
    <dbReference type="NCBI Taxonomy" id="795644"/>
    <lineage>
        <taxon>Bacteria</taxon>
        <taxon>Bacillati</taxon>
        <taxon>Actinomycetota</taxon>
        <taxon>Actinomycetes</taxon>
        <taxon>Streptosporangiales</taxon>
        <taxon>Streptosporangiaceae</taxon>
        <taxon>Sphaerimonospora</taxon>
    </lineage>
</organism>
<dbReference type="AlphaFoldDB" id="A0A8J3RDV0"/>
<evidence type="ECO:0000313" key="3">
    <source>
        <dbReference type="Proteomes" id="UP000610966"/>
    </source>
</evidence>
<gene>
    <name evidence="2" type="ORF">Mth01_51080</name>
</gene>
<dbReference type="Pfam" id="PF09346">
    <property type="entry name" value="SMI1_KNR4"/>
    <property type="match status" value="1"/>
</dbReference>
<dbReference type="SMART" id="SM00860">
    <property type="entry name" value="SMI1_KNR4"/>
    <property type="match status" value="1"/>
</dbReference>
<protein>
    <recommendedName>
        <fullName evidence="1">Knr4/Smi1-like domain-containing protein</fullName>
    </recommendedName>
</protein>
<keyword evidence="3" id="KW-1185">Reference proteome</keyword>
<proteinExistence type="predicted"/>
<reference evidence="2" key="1">
    <citation type="submission" date="2021-01" db="EMBL/GenBank/DDBJ databases">
        <title>Whole genome shotgun sequence of Sphaerimonospora thailandensis NBRC 107569.</title>
        <authorList>
            <person name="Komaki H."/>
            <person name="Tamura T."/>
        </authorList>
    </citation>
    <scope>NUCLEOTIDE SEQUENCE</scope>
    <source>
        <strain evidence="2">NBRC 107569</strain>
    </source>
</reference>
<accession>A0A8J3RDV0</accession>
<name>A0A8J3RDV0_9ACTN</name>
<dbReference type="SUPFAM" id="SSF160631">
    <property type="entry name" value="SMI1/KNR4-like"/>
    <property type="match status" value="1"/>
</dbReference>
<evidence type="ECO:0000259" key="1">
    <source>
        <dbReference type="SMART" id="SM00860"/>
    </source>
</evidence>
<dbReference type="Proteomes" id="UP000610966">
    <property type="component" value="Unassembled WGS sequence"/>
</dbReference>
<evidence type="ECO:0000313" key="2">
    <source>
        <dbReference type="EMBL" id="GIH72855.1"/>
    </source>
</evidence>
<dbReference type="InterPro" id="IPR018958">
    <property type="entry name" value="Knr4/Smi1-like_dom"/>
</dbReference>
<dbReference type="InterPro" id="IPR037883">
    <property type="entry name" value="Knr4/Smi1-like_sf"/>
</dbReference>
<feature type="domain" description="Knr4/Smi1-like" evidence="1">
    <location>
        <begin position="110"/>
        <end position="240"/>
    </location>
</feature>
<dbReference type="Gene3D" id="3.40.1580.10">
    <property type="entry name" value="SMI1/KNR4-like"/>
    <property type="match status" value="1"/>
</dbReference>
<comment type="caution">
    <text evidence="2">The sequence shown here is derived from an EMBL/GenBank/DDBJ whole genome shotgun (WGS) entry which is preliminary data.</text>
</comment>
<dbReference type="EMBL" id="BOOG01000064">
    <property type="protein sequence ID" value="GIH72855.1"/>
    <property type="molecule type" value="Genomic_DNA"/>
</dbReference>
<sequence>MPGLRAAFCGHTPSGQLPGTPSTGTLYTAFVPDRFVAFVAGRPDVIERNVGGFCWDGRDIRDLEECRVDRDVWKSFLKRWSEEWLDARGVPEPRSAFEEPITDRWLGFPPASVEDVAAAEARLGCALPPSFREFLLVTDGWRNAGAFVDQLRDTSEIGWLRDLDPKWADIYDDIYEDVDEADEPAVLRRALLISMEADAGILFLDPGDVDESGEWAAYKLFSWSGSGPRRHESFYELMYDLYAGFHSLDRPGCETQREWDAKIEQARLASLAGELDGPLAVLEEAARFGRDRAEILRFQMLAMLGSYDASRKLGYVLSHGETLTWRLDATFLKAEILPLLFAEHERTDPVLTQSTLALLMGYGSEPVKRLIADYRAETGEPGFRARFGDEEFDAAVRAAITDVARGDAWPLLREALSKWRPLSDDHLAPISLLADPRIAELITPERGREILTMRRG</sequence>